<dbReference type="PANTHER" id="PTHR33021">
    <property type="entry name" value="BLUE COPPER PROTEIN"/>
    <property type="match status" value="1"/>
</dbReference>
<dbReference type="OrthoDB" id="686200at2759"/>
<dbReference type="FunFam" id="2.60.40.420:FF:000003">
    <property type="entry name" value="Blue copper"/>
    <property type="match status" value="1"/>
</dbReference>
<keyword evidence="2" id="KW-0479">Metal-binding</keyword>
<feature type="signal peptide" evidence="7">
    <location>
        <begin position="1"/>
        <end position="19"/>
    </location>
</feature>
<dbReference type="PROSITE" id="PS51485">
    <property type="entry name" value="PHYTOCYANIN"/>
    <property type="match status" value="1"/>
</dbReference>
<dbReference type="GO" id="GO:0005886">
    <property type="term" value="C:plasma membrane"/>
    <property type="evidence" value="ECO:0007669"/>
    <property type="project" value="TreeGrafter"/>
</dbReference>
<evidence type="ECO:0000256" key="3">
    <source>
        <dbReference type="ARBA" id="ARBA00022982"/>
    </source>
</evidence>
<keyword evidence="1" id="KW-0813">Transport</keyword>
<evidence type="ECO:0000256" key="2">
    <source>
        <dbReference type="ARBA" id="ARBA00022723"/>
    </source>
</evidence>
<feature type="chain" id="PRO_5026790995" description="Phytocyanin domain-containing protein" evidence="7">
    <location>
        <begin position="20"/>
        <end position="195"/>
    </location>
</feature>
<accession>A0A6J5WHS8</accession>
<feature type="region of interest" description="Disordered" evidence="6">
    <location>
        <begin position="120"/>
        <end position="173"/>
    </location>
</feature>
<feature type="compositionally biased region" description="Pro residues" evidence="6">
    <location>
        <begin position="129"/>
        <end position="150"/>
    </location>
</feature>
<gene>
    <name evidence="9" type="ORF">ORAREDHAP_LOCUS14831</name>
</gene>
<dbReference type="InterPro" id="IPR039391">
    <property type="entry name" value="Phytocyanin-like"/>
</dbReference>
<dbReference type="InterPro" id="IPR003245">
    <property type="entry name" value="Phytocyanin_dom"/>
</dbReference>
<dbReference type="AlphaFoldDB" id="A0A6J5WHS8"/>
<evidence type="ECO:0000313" key="9">
    <source>
        <dbReference type="EMBL" id="CAB4299981.1"/>
    </source>
</evidence>
<dbReference type="Gene3D" id="2.60.40.420">
    <property type="entry name" value="Cupredoxins - blue copper proteins"/>
    <property type="match status" value="1"/>
</dbReference>
<keyword evidence="5" id="KW-0325">Glycoprotein</keyword>
<evidence type="ECO:0000256" key="5">
    <source>
        <dbReference type="ARBA" id="ARBA00023180"/>
    </source>
</evidence>
<evidence type="ECO:0000256" key="6">
    <source>
        <dbReference type="SAM" id="MobiDB-lite"/>
    </source>
</evidence>
<evidence type="ECO:0000256" key="7">
    <source>
        <dbReference type="SAM" id="SignalP"/>
    </source>
</evidence>
<organism evidence="9 10">
    <name type="scientific">Prunus armeniaca</name>
    <name type="common">Apricot</name>
    <name type="synonym">Armeniaca vulgaris</name>
    <dbReference type="NCBI Taxonomy" id="36596"/>
    <lineage>
        <taxon>Eukaryota</taxon>
        <taxon>Viridiplantae</taxon>
        <taxon>Streptophyta</taxon>
        <taxon>Embryophyta</taxon>
        <taxon>Tracheophyta</taxon>
        <taxon>Spermatophyta</taxon>
        <taxon>Magnoliopsida</taxon>
        <taxon>eudicotyledons</taxon>
        <taxon>Gunneridae</taxon>
        <taxon>Pentapetalae</taxon>
        <taxon>rosids</taxon>
        <taxon>fabids</taxon>
        <taxon>Rosales</taxon>
        <taxon>Rosaceae</taxon>
        <taxon>Amygdaloideae</taxon>
        <taxon>Amygdaleae</taxon>
        <taxon>Prunus</taxon>
    </lineage>
</organism>
<protein>
    <recommendedName>
        <fullName evidence="8">Phytocyanin domain-containing protein</fullName>
    </recommendedName>
</protein>
<feature type="domain" description="Phytocyanin" evidence="8">
    <location>
        <begin position="20"/>
        <end position="118"/>
    </location>
</feature>
<dbReference type="Proteomes" id="UP000507245">
    <property type="component" value="Unassembled WGS sequence"/>
</dbReference>
<dbReference type="GO" id="GO:0046872">
    <property type="term" value="F:metal ion binding"/>
    <property type="evidence" value="ECO:0007669"/>
    <property type="project" value="UniProtKB-KW"/>
</dbReference>
<dbReference type="Pfam" id="PF02298">
    <property type="entry name" value="Cu_bind_like"/>
    <property type="match status" value="1"/>
</dbReference>
<feature type="compositionally biased region" description="Low complexity" evidence="6">
    <location>
        <begin position="151"/>
        <end position="163"/>
    </location>
</feature>
<dbReference type="SUPFAM" id="SSF49503">
    <property type="entry name" value="Cupredoxins"/>
    <property type="match status" value="1"/>
</dbReference>
<sequence length="195" mass="19374">MAIATALVILLLAAPAVYGVQHTVGDTDGWESNVDYVTWAASKTFTVGDTLLFTYGASHSVDQVNQAGYSSCSSSNAIGTHSDGNTSIPLSQAGPVYFICPTAGHCASGMKLTVTVVAAGSPPTTSPTTPSPPATTPSPPTTTPSPPTTTPSPSTTPAGNNGSSPPPPPPSGAAALSMNMLGLPLAMATLVAFMG</sequence>
<dbReference type="GO" id="GO:0009055">
    <property type="term" value="F:electron transfer activity"/>
    <property type="evidence" value="ECO:0007669"/>
    <property type="project" value="InterPro"/>
</dbReference>
<dbReference type="PANTHER" id="PTHR33021:SF350">
    <property type="entry name" value="UCLACYANIN-2"/>
    <property type="match status" value="1"/>
</dbReference>
<keyword evidence="10" id="KW-1185">Reference proteome</keyword>
<dbReference type="EMBL" id="CAEKKB010000002">
    <property type="protein sequence ID" value="CAB4299981.1"/>
    <property type="molecule type" value="Genomic_DNA"/>
</dbReference>
<evidence type="ECO:0000259" key="8">
    <source>
        <dbReference type="PROSITE" id="PS51485"/>
    </source>
</evidence>
<keyword evidence="4" id="KW-0186">Copper</keyword>
<keyword evidence="7" id="KW-0732">Signal</keyword>
<dbReference type="InterPro" id="IPR008972">
    <property type="entry name" value="Cupredoxin"/>
</dbReference>
<name>A0A6J5WHS8_PRUAR</name>
<evidence type="ECO:0000313" key="10">
    <source>
        <dbReference type="Proteomes" id="UP000507245"/>
    </source>
</evidence>
<keyword evidence="3" id="KW-0249">Electron transport</keyword>
<evidence type="ECO:0000256" key="4">
    <source>
        <dbReference type="ARBA" id="ARBA00023008"/>
    </source>
</evidence>
<evidence type="ECO:0000256" key="1">
    <source>
        <dbReference type="ARBA" id="ARBA00022448"/>
    </source>
</evidence>
<proteinExistence type="predicted"/>
<dbReference type="CDD" id="cd04216">
    <property type="entry name" value="Phytocyanin"/>
    <property type="match status" value="1"/>
</dbReference>
<reference evidence="10" key="1">
    <citation type="journal article" date="2020" name="Genome Biol.">
        <title>Gamete binning: chromosome-level and haplotype-resolved genome assembly enabled by high-throughput single-cell sequencing of gamete genomes.</title>
        <authorList>
            <person name="Campoy J.A."/>
            <person name="Sun H."/>
            <person name="Goel M."/>
            <person name="Jiao W.-B."/>
            <person name="Folz-Donahue K."/>
            <person name="Wang N."/>
            <person name="Rubio M."/>
            <person name="Liu C."/>
            <person name="Kukat C."/>
            <person name="Ruiz D."/>
            <person name="Huettel B."/>
            <person name="Schneeberger K."/>
        </authorList>
    </citation>
    <scope>NUCLEOTIDE SEQUENCE [LARGE SCALE GENOMIC DNA]</scope>
    <source>
        <strain evidence="10">cv. Rojo Pasion</strain>
    </source>
</reference>